<feature type="transmembrane region" description="Helical" evidence="2">
    <location>
        <begin position="303"/>
        <end position="322"/>
    </location>
</feature>
<protein>
    <submittedName>
        <fullName evidence="4">Beta-lactamase regulatory protein</fullName>
    </submittedName>
</protein>
<evidence type="ECO:0000256" key="2">
    <source>
        <dbReference type="SAM" id="Phobius"/>
    </source>
</evidence>
<feature type="transmembrane region" description="Helical" evidence="2">
    <location>
        <begin position="334"/>
        <end position="357"/>
    </location>
</feature>
<keyword evidence="5" id="KW-1185">Reference proteome</keyword>
<feature type="transmembrane region" description="Helical" evidence="2">
    <location>
        <begin position="277"/>
        <end position="297"/>
    </location>
</feature>
<dbReference type="InterPro" id="IPR001173">
    <property type="entry name" value="Glyco_trans_2-like"/>
</dbReference>
<organism evidence="4 5">
    <name type="scientific">Neotamlana sedimentorum</name>
    <dbReference type="NCBI Taxonomy" id="1435349"/>
    <lineage>
        <taxon>Bacteria</taxon>
        <taxon>Pseudomonadati</taxon>
        <taxon>Bacteroidota</taxon>
        <taxon>Flavobacteriia</taxon>
        <taxon>Flavobacteriales</taxon>
        <taxon>Flavobacteriaceae</taxon>
        <taxon>Neotamlana</taxon>
    </lineage>
</organism>
<dbReference type="AlphaFoldDB" id="A0A0D7WGQ2"/>
<keyword evidence="2" id="KW-0472">Membrane</keyword>
<dbReference type="STRING" id="1435349.PW52_00275"/>
<evidence type="ECO:0000313" key="5">
    <source>
        <dbReference type="Proteomes" id="UP000032578"/>
    </source>
</evidence>
<dbReference type="Gene3D" id="3.90.550.10">
    <property type="entry name" value="Spore Coat Polysaccharide Biosynthesis Protein SpsA, Chain A"/>
    <property type="match status" value="1"/>
</dbReference>
<sequence length="369" mass="41623">MIVLSLFITLGYLILIGGFIIGFNKVETFKPKKPAPKTRFSIIIPFRNEAENLPRLLKSIENLNYHKLLFEVFLVDDASEDNSVEIIVSSGTDAILIPNKHKSNAPKKDAITTAMSFAKNEWIVTTDADCELPKYWLDTFDAFIQNHSADALVAPVSYQSENSFLNQFQLLDAFSLQGATIGGFGLNKPFLCNGANFAYKKTLFNEVNGFKGNENMASGDDIFMLEKLLEYNKNVAYLKSKHAVVKTTTKKSWRSLVAQHVRWAAKTSAYNNTFGKLTGIIVLLMNALIVTGIILAVLNSFNWFLLIAIVITKLIIDYILLAKTASFFNKKQTLKYFVFSFFVYSFFNVFVAVKSIFGGYTWKGRQFKK</sequence>
<gene>
    <name evidence="4" type="ORF">PW52_00275</name>
</gene>
<proteinExistence type="inferred from homology"/>
<evidence type="ECO:0000313" key="4">
    <source>
        <dbReference type="EMBL" id="KJD36932.1"/>
    </source>
</evidence>
<name>A0A0D7WGQ2_9FLAO</name>
<dbReference type="Pfam" id="PF00535">
    <property type="entry name" value="Glycos_transf_2"/>
    <property type="match status" value="1"/>
</dbReference>
<dbReference type="Proteomes" id="UP000032578">
    <property type="component" value="Unassembled WGS sequence"/>
</dbReference>
<feature type="domain" description="Glycosyltransferase 2-like" evidence="3">
    <location>
        <begin position="41"/>
        <end position="204"/>
    </location>
</feature>
<keyword evidence="2" id="KW-0812">Transmembrane</keyword>
<evidence type="ECO:0000256" key="1">
    <source>
        <dbReference type="ARBA" id="ARBA00038494"/>
    </source>
</evidence>
<feature type="transmembrane region" description="Helical" evidence="2">
    <location>
        <begin position="6"/>
        <end position="23"/>
    </location>
</feature>
<dbReference type="PANTHER" id="PTHR43630">
    <property type="entry name" value="POLY-BETA-1,6-N-ACETYL-D-GLUCOSAMINE SYNTHASE"/>
    <property type="match status" value="1"/>
</dbReference>
<dbReference type="PATRIC" id="fig|1435349.4.peg.57"/>
<dbReference type="EMBL" id="JTDW01000001">
    <property type="protein sequence ID" value="KJD36932.1"/>
    <property type="molecule type" value="Genomic_DNA"/>
</dbReference>
<keyword evidence="2" id="KW-1133">Transmembrane helix</keyword>
<dbReference type="CDD" id="cd04192">
    <property type="entry name" value="GT_2_like_e"/>
    <property type="match status" value="1"/>
</dbReference>
<reference evidence="4 5" key="1">
    <citation type="submission" date="2014-11" db="EMBL/GenBank/DDBJ databases">
        <title>Tamlana sedimentorum sp. nov., isolated from shallow sand sediments of the Sea of Japan.</title>
        <authorList>
            <person name="Romanenko L.A."/>
        </authorList>
    </citation>
    <scope>NUCLEOTIDE SEQUENCE [LARGE SCALE GENOMIC DNA]</scope>
    <source>
        <strain evidence="4 5">JCM 19808</strain>
    </source>
</reference>
<dbReference type="PANTHER" id="PTHR43630:SF2">
    <property type="entry name" value="GLYCOSYLTRANSFERASE"/>
    <property type="match status" value="1"/>
</dbReference>
<accession>A0A0D7WGQ2</accession>
<dbReference type="InterPro" id="IPR029044">
    <property type="entry name" value="Nucleotide-diphossugar_trans"/>
</dbReference>
<evidence type="ECO:0000259" key="3">
    <source>
        <dbReference type="Pfam" id="PF00535"/>
    </source>
</evidence>
<comment type="similarity">
    <text evidence="1">Belongs to the glycosyltransferase 2 family. WaaE/KdtX subfamily.</text>
</comment>
<comment type="caution">
    <text evidence="4">The sequence shown here is derived from an EMBL/GenBank/DDBJ whole genome shotgun (WGS) entry which is preliminary data.</text>
</comment>
<dbReference type="OrthoDB" id="9805625at2"/>
<dbReference type="SUPFAM" id="SSF53448">
    <property type="entry name" value="Nucleotide-diphospho-sugar transferases"/>
    <property type="match status" value="1"/>
</dbReference>